<dbReference type="GO" id="GO:0005829">
    <property type="term" value="C:cytosol"/>
    <property type="evidence" value="ECO:0007669"/>
    <property type="project" value="TreeGrafter"/>
</dbReference>
<feature type="region of interest" description="Adenylyl transferase" evidence="7">
    <location>
        <begin position="452"/>
        <end position="941"/>
    </location>
</feature>
<dbReference type="InterPro" id="IPR005190">
    <property type="entry name" value="GlnE_rpt_dom"/>
</dbReference>
<dbReference type="EC" id="2.7.7.89" evidence="7"/>
<feature type="domain" description="Glutamate-ammonia ligase adenylyltransferase repeated" evidence="9">
    <location>
        <begin position="32"/>
        <end position="275"/>
    </location>
</feature>
<dbReference type="SUPFAM" id="SSF81301">
    <property type="entry name" value="Nucleotidyltransferase"/>
    <property type="match status" value="2"/>
</dbReference>
<dbReference type="RefSeq" id="WP_043116100.1">
    <property type="nucleotide sequence ID" value="NZ_JRAA01000001.1"/>
</dbReference>
<keyword evidence="12" id="KW-1185">Reference proteome</keyword>
<evidence type="ECO:0000313" key="11">
    <source>
        <dbReference type="EMBL" id="KHF26344.1"/>
    </source>
</evidence>
<dbReference type="HAMAP" id="MF_00802">
    <property type="entry name" value="GlnE"/>
    <property type="match status" value="1"/>
</dbReference>
<dbReference type="eggNOG" id="COG1391">
    <property type="taxonomic scope" value="Bacteria"/>
</dbReference>
<dbReference type="GO" id="GO:0008882">
    <property type="term" value="F:[glutamate-ammonia-ligase] adenylyltransferase activity"/>
    <property type="evidence" value="ECO:0007669"/>
    <property type="project" value="UniProtKB-UniRule"/>
</dbReference>
<feature type="coiled-coil region" evidence="8">
    <location>
        <begin position="806"/>
        <end position="833"/>
    </location>
</feature>
<evidence type="ECO:0000256" key="8">
    <source>
        <dbReference type="SAM" id="Coils"/>
    </source>
</evidence>
<protein>
    <recommendedName>
        <fullName evidence="7">Bifunctional glutamine synthetase adenylyltransferase/adenylyl-removing enzyme</fullName>
    </recommendedName>
    <alternativeName>
        <fullName evidence="7">ATP:glutamine synthetase adenylyltransferase</fullName>
    </alternativeName>
    <alternativeName>
        <fullName evidence="7">ATase</fullName>
    </alternativeName>
    <domain>
        <recommendedName>
            <fullName evidence="7">Glutamine synthetase adenylyl-L-tyrosine phosphorylase</fullName>
            <ecNumber evidence="7">2.7.7.89</ecNumber>
        </recommendedName>
        <alternativeName>
            <fullName evidence="7">Adenylyl removase</fullName>
            <shortName evidence="7">AR</shortName>
            <shortName evidence="7">AT-N</shortName>
        </alternativeName>
    </domain>
    <domain>
        <recommendedName>
            <fullName evidence="7">Glutamine synthetase adenylyl transferase</fullName>
            <ecNumber evidence="7">2.7.7.42</ecNumber>
        </recommendedName>
        <alternativeName>
            <fullName evidence="7">Adenylyl transferase</fullName>
            <shortName evidence="7">AT</shortName>
            <shortName evidence="7">AT-C</shortName>
        </alternativeName>
    </domain>
</protein>
<dbReference type="Gene3D" id="1.20.120.330">
    <property type="entry name" value="Nucleotidyltransferases domain 2"/>
    <property type="match status" value="2"/>
</dbReference>
<evidence type="ECO:0000259" key="9">
    <source>
        <dbReference type="Pfam" id="PF03710"/>
    </source>
</evidence>
<comment type="function">
    <text evidence="7">Involved in the regulation of glutamine synthetase GlnA, a key enzyme in the process to assimilate ammonia. When cellular nitrogen levels are high, the C-terminal adenylyl transferase (AT) inactivates GlnA by covalent transfer of an adenylyl group from ATP to specific tyrosine residue of GlnA, thus reducing its activity. Conversely, when nitrogen levels are low, the N-terminal adenylyl removase (AR) activates GlnA by removing the adenylyl group by phosphorolysis, increasing its activity. The regulatory region of GlnE binds the signal transduction protein PII (GlnB) which indicates the nitrogen status of the cell.</text>
</comment>
<comment type="catalytic activity">
    <reaction evidence="7">
        <text>[glutamine synthetase]-O(4)-(5'-adenylyl)-L-tyrosine + phosphate = [glutamine synthetase]-L-tyrosine + ADP</text>
        <dbReference type="Rhea" id="RHEA:43716"/>
        <dbReference type="Rhea" id="RHEA-COMP:10660"/>
        <dbReference type="Rhea" id="RHEA-COMP:10661"/>
        <dbReference type="ChEBI" id="CHEBI:43474"/>
        <dbReference type="ChEBI" id="CHEBI:46858"/>
        <dbReference type="ChEBI" id="CHEBI:83624"/>
        <dbReference type="ChEBI" id="CHEBI:456216"/>
        <dbReference type="EC" id="2.7.7.89"/>
    </reaction>
</comment>
<sequence length="941" mass="107318">MSSHPRLDSYLEEWKNSTTHAHLAADPDFNSSLETVLAGSEYVLAQLERNQALLDALIDGELILKPRSQQQMDDSLAEALSEVDSEDQLNQVLRQFRHRHMIHIIWRDLGMSADLNETLESLSALADVCIQQAARVHYKWLVEKHGVPRDENGIQQHLVVIGMGKLGARELNMSSDIDLIYTYPHRGQTDGDRSLDNETFFTRLCQKLTQALNSQTIDGFVFRTDTRLRPYGDSGPLAPSFDFMEIYYESQAREWERYAMIKARIIYSEDGAGQELMTMLRPFVYRRYLDFGAIESLRSMKQMISDNLKMKGMRDNVKLGPGGIREIEFIGQVFQLMRGGRDPELQIRPIQQVLERLAEKELVPHAAADDLLQAYRFLRLTENRIQAWRDEQTHLLPEDQEGLQRLATLMQFDSVSAFIETLSMHRNRVQQQFEALFNADTTEEEPEDAPLARLWRNAIDDEQRIPLLESIGCKEAQAADDAIRKLQESRTLHAAGPRGSDLIAEIVPHMLGLALPLENSAETIERLGLILETIARRTTYLALLKENISAMQGLVKLLSASPWFVHWISRQPILLDSLIDPRQLYQPLTRADLKEELEQQLVTVSGDLEQEMEVLRQFVATNRLRVAAADVSEIVPLMIVSDYLTEIAEVTLEAALDLAWRDMTERHGKPSDTGDGYGFVIIAYGKLGGIELGYGSDLDLVFLHNSSPNSMTDGKRQLAAENFYARLAQRLIHIMTTRTPSGQLYEIDMRLRPNGNSGLLVTSLSAFEKYQHNNAWTWEHQALVRARPVAGDPGLVDSFATIRQKILCEERDADALREEVIKMREKMRDSLDKSSDDCFDVKQGRGGITDIEFIVQHMILRWASQHPELCQYSDNIRQLESLDHSQLLPDQWGERLSGLYRALRAHAHRSALMEKKPIVGIDQLAQERKLVAEAWQLFMLE</sequence>
<comment type="catalytic activity">
    <reaction evidence="7">
        <text>[glutamine synthetase]-L-tyrosine + ATP = [glutamine synthetase]-O(4)-(5'-adenylyl)-L-tyrosine + diphosphate</text>
        <dbReference type="Rhea" id="RHEA:18589"/>
        <dbReference type="Rhea" id="RHEA-COMP:10660"/>
        <dbReference type="Rhea" id="RHEA-COMP:10661"/>
        <dbReference type="ChEBI" id="CHEBI:30616"/>
        <dbReference type="ChEBI" id="CHEBI:33019"/>
        <dbReference type="ChEBI" id="CHEBI:46858"/>
        <dbReference type="ChEBI" id="CHEBI:83624"/>
        <dbReference type="EC" id="2.7.7.42"/>
    </reaction>
</comment>
<keyword evidence="5 7" id="KW-0460">Magnesium</keyword>
<dbReference type="OrthoDB" id="9759366at2"/>
<organism evidence="11 12">
    <name type="scientific">Solemya velum gill symbiont</name>
    <dbReference type="NCBI Taxonomy" id="2340"/>
    <lineage>
        <taxon>Bacteria</taxon>
        <taxon>Pseudomonadati</taxon>
        <taxon>Pseudomonadota</taxon>
        <taxon>Gammaproteobacteria</taxon>
        <taxon>sulfur-oxidizing symbionts</taxon>
    </lineage>
</organism>
<name>A0A0B0HEL9_SOVGS</name>
<dbReference type="Gene3D" id="1.20.120.1510">
    <property type="match status" value="1"/>
</dbReference>
<keyword evidence="3 7" id="KW-0547">Nucleotide-binding</keyword>
<dbReference type="Pfam" id="PF03710">
    <property type="entry name" value="GlnE"/>
    <property type="match status" value="2"/>
</dbReference>
<comment type="similarity">
    <text evidence="7">Belongs to the GlnE family.</text>
</comment>
<reference evidence="11 12" key="1">
    <citation type="journal article" date="2014" name="BMC Genomics">
        <title>The genome of the intracellular bacterium of the coastal bivalve, Solemya velum: a blueprint for thriving in and out of symbiosis.</title>
        <authorList>
            <person name="Dmytrenko O."/>
            <person name="Russell S.L."/>
            <person name="Loo W.T."/>
            <person name="Fontanez K.M."/>
            <person name="Liao L."/>
            <person name="Roeselers G."/>
            <person name="Sharma R."/>
            <person name="Stewart F.J."/>
            <person name="Newton I.L."/>
            <person name="Woyke T."/>
            <person name="Wu D."/>
            <person name="Lang J.M."/>
            <person name="Eisen J.A."/>
            <person name="Cavanaugh C.M."/>
        </authorList>
    </citation>
    <scope>NUCLEOTIDE SEQUENCE [LARGE SCALE GENOMIC DNA]</scope>
    <source>
        <strain evidence="11 12">WH</strain>
    </source>
</reference>
<comment type="cofactor">
    <cofactor evidence="7">
        <name>Mg(2+)</name>
        <dbReference type="ChEBI" id="CHEBI:18420"/>
    </cofactor>
</comment>
<evidence type="ECO:0000256" key="7">
    <source>
        <dbReference type="HAMAP-Rule" id="MF_00802"/>
    </source>
</evidence>
<dbReference type="InterPro" id="IPR013546">
    <property type="entry name" value="PII_UdlTrfase/GS_AdlTrfase"/>
</dbReference>
<dbReference type="CDD" id="cd05401">
    <property type="entry name" value="NT_GlnE_GlnD_like"/>
    <property type="match status" value="2"/>
</dbReference>
<dbReference type="Proteomes" id="UP000030856">
    <property type="component" value="Unassembled WGS sequence"/>
</dbReference>
<keyword evidence="8" id="KW-0175">Coiled coil</keyword>
<comment type="caution">
    <text evidence="11">The sequence shown here is derived from an EMBL/GenBank/DDBJ whole genome shotgun (WGS) entry which is preliminary data.</text>
</comment>
<feature type="domain" description="PII-uridylyltransferase/Glutamine-synthetase adenylyltransferase" evidence="10">
    <location>
        <begin position="832"/>
        <end position="910"/>
    </location>
</feature>
<evidence type="ECO:0000256" key="1">
    <source>
        <dbReference type="ARBA" id="ARBA00022679"/>
    </source>
</evidence>
<dbReference type="Pfam" id="PF08335">
    <property type="entry name" value="GlnD_UR_UTase"/>
    <property type="match status" value="2"/>
</dbReference>
<dbReference type="InterPro" id="IPR023057">
    <property type="entry name" value="GlnE"/>
</dbReference>
<evidence type="ECO:0000256" key="6">
    <source>
        <dbReference type="ARBA" id="ARBA00023268"/>
    </source>
</evidence>
<feature type="domain" description="PII-uridylyltransferase/Glutamine-synthetase adenylyltransferase" evidence="10">
    <location>
        <begin position="298"/>
        <end position="437"/>
    </location>
</feature>
<evidence type="ECO:0000256" key="5">
    <source>
        <dbReference type="ARBA" id="ARBA00022842"/>
    </source>
</evidence>
<feature type="region of interest" description="Adenylyl removase" evidence="7">
    <location>
        <begin position="1"/>
        <end position="441"/>
    </location>
</feature>
<keyword evidence="2 7" id="KW-0548">Nucleotidyltransferase</keyword>
<keyword evidence="4 7" id="KW-0067">ATP-binding</keyword>
<dbReference type="InterPro" id="IPR043519">
    <property type="entry name" value="NT_sf"/>
</dbReference>
<dbReference type="SUPFAM" id="SSF81593">
    <property type="entry name" value="Nucleotidyltransferase substrate binding subunit/domain"/>
    <property type="match status" value="2"/>
</dbReference>
<dbReference type="FunFam" id="1.20.120.330:FF:000005">
    <property type="entry name" value="Bifunctional glutamine synthetase adenylyltransferase/adenylyl-removing enzyme"/>
    <property type="match status" value="1"/>
</dbReference>
<dbReference type="NCBIfam" id="NF008292">
    <property type="entry name" value="PRK11072.1"/>
    <property type="match status" value="1"/>
</dbReference>
<dbReference type="PATRIC" id="fig|2340.3.peg.855"/>
<evidence type="ECO:0000256" key="3">
    <source>
        <dbReference type="ARBA" id="ARBA00022741"/>
    </source>
</evidence>
<dbReference type="PANTHER" id="PTHR30621">
    <property type="entry name" value="GLUTAMINE SYNTHETASE ADENYLYLTRANSFERASE"/>
    <property type="match status" value="1"/>
</dbReference>
<dbReference type="GO" id="GO:0005524">
    <property type="term" value="F:ATP binding"/>
    <property type="evidence" value="ECO:0007669"/>
    <property type="project" value="UniProtKB-UniRule"/>
</dbReference>
<gene>
    <name evidence="7" type="primary">glnE</name>
    <name evidence="11" type="ORF">JV46_22170</name>
</gene>
<dbReference type="GO" id="GO:0000287">
    <property type="term" value="F:magnesium ion binding"/>
    <property type="evidence" value="ECO:0007669"/>
    <property type="project" value="UniProtKB-UniRule"/>
</dbReference>
<evidence type="ECO:0000313" key="12">
    <source>
        <dbReference type="Proteomes" id="UP000030856"/>
    </source>
</evidence>
<evidence type="ECO:0000259" key="10">
    <source>
        <dbReference type="Pfam" id="PF08335"/>
    </source>
</evidence>
<dbReference type="GO" id="GO:0000820">
    <property type="term" value="P:regulation of glutamine family amino acid metabolic process"/>
    <property type="evidence" value="ECO:0007669"/>
    <property type="project" value="UniProtKB-UniRule"/>
</dbReference>
<dbReference type="Gene3D" id="1.10.4050.10">
    <property type="entry name" value="Glutamine synthase adenylyltransferase GlnE"/>
    <property type="match status" value="1"/>
</dbReference>
<dbReference type="STRING" id="2340.JV46_22170"/>
<evidence type="ECO:0000256" key="2">
    <source>
        <dbReference type="ARBA" id="ARBA00022695"/>
    </source>
</evidence>
<keyword evidence="6 7" id="KW-0511">Multifunctional enzyme</keyword>
<dbReference type="AlphaFoldDB" id="A0A0B0HEL9"/>
<keyword evidence="1 7" id="KW-0808">Transferase</keyword>
<dbReference type="EC" id="2.7.7.42" evidence="7"/>
<dbReference type="PANTHER" id="PTHR30621:SF0">
    <property type="entry name" value="BIFUNCTIONAL GLUTAMINE SYNTHETASE ADENYLYLTRANSFERASE_ADENYLYL-REMOVING ENZYME"/>
    <property type="match status" value="1"/>
</dbReference>
<feature type="domain" description="Glutamate-ammonia ligase adenylyltransferase repeated" evidence="9">
    <location>
        <begin position="552"/>
        <end position="799"/>
    </location>
</feature>
<dbReference type="GO" id="GO:0047388">
    <property type="term" value="F:[glutamine synthetase]-adenylyl-L-tyrosine phosphorylase activity"/>
    <property type="evidence" value="ECO:0007669"/>
    <property type="project" value="UniProtKB-EC"/>
</dbReference>
<proteinExistence type="inferred from homology"/>
<dbReference type="GeneID" id="86992011"/>
<dbReference type="Gene3D" id="3.30.460.10">
    <property type="entry name" value="Beta Polymerase, domain 2"/>
    <property type="match status" value="2"/>
</dbReference>
<dbReference type="FunFam" id="3.30.460.10:FF:000009">
    <property type="entry name" value="Bifunctional glutamine synthetase adenylyltransferase/adenylyl-removing enzyme"/>
    <property type="match status" value="2"/>
</dbReference>
<dbReference type="EMBL" id="JRAA01000001">
    <property type="protein sequence ID" value="KHF26344.1"/>
    <property type="molecule type" value="Genomic_DNA"/>
</dbReference>
<accession>A0A0B0HEL9</accession>
<evidence type="ECO:0000256" key="4">
    <source>
        <dbReference type="ARBA" id="ARBA00022840"/>
    </source>
</evidence>